<dbReference type="STRING" id="269670.SAMN02982927_00613"/>
<protein>
    <submittedName>
        <fullName evidence="2">Similar to stage IV sporulation protein</fullName>
    </submittedName>
</protein>
<dbReference type="RefSeq" id="WP_093669969.1">
    <property type="nucleotide sequence ID" value="NZ_FOOY01000004.1"/>
</dbReference>
<dbReference type="NCBIfam" id="TIGR02876">
    <property type="entry name" value="spore_yqfD"/>
    <property type="match status" value="1"/>
</dbReference>
<keyword evidence="1" id="KW-0812">Transmembrane</keyword>
<feature type="transmembrane region" description="Helical" evidence="1">
    <location>
        <begin position="88"/>
        <end position="109"/>
    </location>
</feature>
<proteinExistence type="predicted"/>
<dbReference type="InterPro" id="IPR010690">
    <property type="entry name" value="YqfD"/>
</dbReference>
<keyword evidence="3" id="KW-1185">Reference proteome</keyword>
<gene>
    <name evidence="2" type="ORF">SAMN02982927_00613</name>
</gene>
<dbReference type="PIRSF" id="PIRSF029895">
    <property type="entry name" value="SpoIV"/>
    <property type="match status" value="1"/>
</dbReference>
<dbReference type="AlphaFoldDB" id="A0A1I2NXK5"/>
<dbReference type="Pfam" id="PF06898">
    <property type="entry name" value="YqfD"/>
    <property type="match status" value="1"/>
</dbReference>
<dbReference type="Proteomes" id="UP000198752">
    <property type="component" value="Unassembled WGS sequence"/>
</dbReference>
<dbReference type="OrthoDB" id="1640349at2"/>
<name>A0A1I2NXK5_9BACL</name>
<dbReference type="EMBL" id="FOOY01000004">
    <property type="protein sequence ID" value="SFG08574.1"/>
    <property type="molecule type" value="Genomic_DNA"/>
</dbReference>
<accession>A0A1I2NXK5</accession>
<organism evidence="2 3">
    <name type="scientific">Sporolactobacillus nakayamae</name>
    <dbReference type="NCBI Taxonomy" id="269670"/>
    <lineage>
        <taxon>Bacteria</taxon>
        <taxon>Bacillati</taxon>
        <taxon>Bacillota</taxon>
        <taxon>Bacilli</taxon>
        <taxon>Bacillales</taxon>
        <taxon>Sporolactobacillaceae</taxon>
        <taxon>Sporolactobacillus</taxon>
    </lineage>
</organism>
<keyword evidence="1" id="KW-0472">Membrane</keyword>
<sequence>MRHTIQRAEGYLKAEIIGDDPEKFIRLCVSEHVKIWHIVRKNETTLICFIELTNSNTLKRRLKDTNCRIHILEKEGFPFLLKKIKLRLGIVAGLLFFLMLLLILSNMVWSINIKGADSKLEEHIRSILKQNHLYEGSLDLFVPDTSKLENALSTKLTKVTWIGVSREGTTYRINVVQKKYPKPKEVTGPRNLVATKQAVIQRLFVETGQPVVENDQFVKPGQVLVSGIIGNEKSSRFVSAKGTVIGETWYRSEAQIPLLSRYTTYSGADYHKYQLKLWNLRVPLWGFDKEPFKHYDRETLRKPIRFLIWQTPFVWIQENDRQKRIATRKLTVNQAIADAVESSDKKLLDSLPKESKIINTAVDYKKVVKNSVYIRTHQVVHENIAAARAIDVKKEEKKLKAKNEE</sequence>
<evidence type="ECO:0000313" key="2">
    <source>
        <dbReference type="EMBL" id="SFG08574.1"/>
    </source>
</evidence>
<reference evidence="3" key="1">
    <citation type="submission" date="2016-10" db="EMBL/GenBank/DDBJ databases">
        <authorList>
            <person name="Varghese N."/>
            <person name="Submissions S."/>
        </authorList>
    </citation>
    <scope>NUCLEOTIDE SEQUENCE [LARGE SCALE GENOMIC DNA]</scope>
    <source>
        <strain evidence="3">ATCC 700379</strain>
    </source>
</reference>
<keyword evidence="1" id="KW-1133">Transmembrane helix</keyword>
<evidence type="ECO:0000256" key="1">
    <source>
        <dbReference type="SAM" id="Phobius"/>
    </source>
</evidence>
<evidence type="ECO:0000313" key="3">
    <source>
        <dbReference type="Proteomes" id="UP000198752"/>
    </source>
</evidence>